<name>A0A0G4JY68_9GAMM</name>
<sequence>MVPQNNALLFFVFYLLIRNRFHIININDANAFTVYQKNS</sequence>
<dbReference type="EMBL" id="CGIG01000001">
    <property type="protein sequence ID" value="CPR18234.1"/>
    <property type="molecule type" value="Genomic_DNA"/>
</dbReference>
<evidence type="ECO:0000313" key="2">
    <source>
        <dbReference type="Proteomes" id="UP000044377"/>
    </source>
</evidence>
<evidence type="ECO:0000313" key="1">
    <source>
        <dbReference type="EMBL" id="CPR18234.1"/>
    </source>
</evidence>
<accession>A0A0G4JY68</accession>
<dbReference type="Proteomes" id="UP000044377">
    <property type="component" value="Unassembled WGS sequence"/>
</dbReference>
<protein>
    <submittedName>
        <fullName evidence="1">Uncharacterized protein</fullName>
    </submittedName>
</protein>
<organism evidence="1 2">
    <name type="scientific">Brenneria goodwinii</name>
    <dbReference type="NCBI Taxonomy" id="1109412"/>
    <lineage>
        <taxon>Bacteria</taxon>
        <taxon>Pseudomonadati</taxon>
        <taxon>Pseudomonadota</taxon>
        <taxon>Gammaproteobacteria</taxon>
        <taxon>Enterobacterales</taxon>
        <taxon>Pectobacteriaceae</taxon>
        <taxon>Brenneria</taxon>
    </lineage>
</organism>
<proteinExistence type="predicted"/>
<keyword evidence="2" id="KW-1185">Reference proteome</keyword>
<dbReference type="AlphaFoldDB" id="A0A0G4JY68"/>
<reference evidence="2" key="1">
    <citation type="submission" date="2015-01" db="EMBL/GenBank/DDBJ databases">
        <authorList>
            <person name="Paterson Steve"/>
        </authorList>
    </citation>
    <scope>NUCLEOTIDE SEQUENCE [LARGE SCALE GENOMIC DNA]</scope>
    <source>
        <strain evidence="2">OBR1</strain>
    </source>
</reference>
<dbReference type="STRING" id="1109412.BN1221_03098"/>
<gene>
    <name evidence="1" type="ORF">BN1221_03098</name>
</gene>